<gene>
    <name evidence="1" type="ORF">NCTC9183_00362</name>
</gene>
<dbReference type="AlphaFoldDB" id="A0A4P0XIN4"/>
<proteinExistence type="predicted"/>
<dbReference type="Proteomes" id="UP000507695">
    <property type="component" value="Unassembled WGS sequence"/>
</dbReference>
<reference evidence="1" key="1">
    <citation type="submission" date="2019-04" db="EMBL/GenBank/DDBJ databases">
        <authorList>
            <consortium name="Pathogen Informatics"/>
        </authorList>
    </citation>
    <scope>NUCLEOTIDE SEQUENCE</scope>
    <source>
        <strain evidence="1">NCTC9183</strain>
    </source>
</reference>
<accession>A0A4P0XIN4</accession>
<evidence type="ECO:0000313" key="1">
    <source>
        <dbReference type="EMBL" id="VTM47987.1"/>
    </source>
</evidence>
<dbReference type="EMBL" id="CABDVL010000002">
    <property type="protein sequence ID" value="VTM47987.1"/>
    <property type="molecule type" value="Genomic_DNA"/>
</dbReference>
<protein>
    <submittedName>
        <fullName evidence="1">Transposase</fullName>
    </submittedName>
</protein>
<name>A0A4P0XIN4_KLEPN</name>
<sequence>MTITTVGIDLAKNVFAVHGVDQNGKTVLIKPKVSRSALPELIAGLPTCVIGMEACSGAH</sequence>
<organism evidence="1">
    <name type="scientific">Klebsiella pneumoniae</name>
    <dbReference type="NCBI Taxonomy" id="573"/>
    <lineage>
        <taxon>Bacteria</taxon>
        <taxon>Pseudomonadati</taxon>
        <taxon>Pseudomonadota</taxon>
        <taxon>Gammaproteobacteria</taxon>
        <taxon>Enterobacterales</taxon>
        <taxon>Enterobacteriaceae</taxon>
        <taxon>Klebsiella/Raoultella group</taxon>
        <taxon>Klebsiella</taxon>
        <taxon>Klebsiella pneumoniae complex</taxon>
    </lineage>
</organism>